<feature type="signal peptide" evidence="1">
    <location>
        <begin position="1"/>
        <end position="18"/>
    </location>
</feature>
<feature type="domain" description="Niemann-Pick C1 N-terminal" evidence="2">
    <location>
        <begin position="22"/>
        <end position="209"/>
    </location>
</feature>
<evidence type="ECO:0000256" key="1">
    <source>
        <dbReference type="SAM" id="SignalP"/>
    </source>
</evidence>
<dbReference type="InterPro" id="IPR032190">
    <property type="entry name" value="NPC1_N"/>
</dbReference>
<keyword evidence="1" id="KW-0732">Signal</keyword>
<dbReference type="GO" id="GO:0015918">
    <property type="term" value="P:sterol transport"/>
    <property type="evidence" value="ECO:0007669"/>
    <property type="project" value="TreeGrafter"/>
</dbReference>
<evidence type="ECO:0000259" key="2">
    <source>
        <dbReference type="Pfam" id="PF16414"/>
    </source>
</evidence>
<dbReference type="GO" id="GO:0016020">
    <property type="term" value="C:membrane"/>
    <property type="evidence" value="ECO:0007669"/>
    <property type="project" value="TreeGrafter"/>
</dbReference>
<feature type="chain" id="PRO_5012781870" evidence="1">
    <location>
        <begin position="19"/>
        <end position="227"/>
    </location>
</feature>
<sequence>MSSIWLFSVAVGVTLVSSALTSCVTYGYCGTDSNSGKRLPCVVRREPVSIRNSDLEGACPALMNTSGASVPVCCDVQQTAAYKYEFVKLLRLGVDKDSKCFKNFENLMCQAFCSPNQSKFLAVFKYSAEGKCQPSATETVYVLDKHFAEDVYEACKDVRTRVFGMRLMSFMCGKYGYRKCTAQHFFDFVGAVYAEGGHSPLKIRHVLAETPVSVNGLRLEPFKSDIL</sequence>
<dbReference type="Pfam" id="PF16414">
    <property type="entry name" value="NPC1_N"/>
    <property type="match status" value="1"/>
</dbReference>
<reference evidence="3" key="1">
    <citation type="journal article" date="2017" name="Parasit. Vectors">
        <title>Sialotranscriptomics of Rhipicephalus zambeziensis reveals intricate expression profiles of secretory proteins and suggests tight temporal transcriptional regulation during blood-feeding.</title>
        <authorList>
            <person name="de Castro M.H."/>
            <person name="de Klerk D."/>
            <person name="Pienaar R."/>
            <person name="Rees D.J.G."/>
            <person name="Mans B.J."/>
        </authorList>
    </citation>
    <scope>NUCLEOTIDE SEQUENCE</scope>
    <source>
        <tissue evidence="3">Salivary glands</tissue>
    </source>
</reference>
<organism evidence="3">
    <name type="scientific">Rhipicephalus zambeziensis</name>
    <dbReference type="NCBI Taxonomy" id="60191"/>
    <lineage>
        <taxon>Eukaryota</taxon>
        <taxon>Metazoa</taxon>
        <taxon>Ecdysozoa</taxon>
        <taxon>Arthropoda</taxon>
        <taxon>Chelicerata</taxon>
        <taxon>Arachnida</taxon>
        <taxon>Acari</taxon>
        <taxon>Parasitiformes</taxon>
        <taxon>Ixodida</taxon>
        <taxon>Ixodoidea</taxon>
        <taxon>Ixodidae</taxon>
        <taxon>Rhipicephalinae</taxon>
        <taxon>Rhipicephalus</taxon>
        <taxon>Rhipicephalus</taxon>
    </lineage>
</organism>
<dbReference type="PANTHER" id="PTHR45727:SF2">
    <property type="entry name" value="NPC INTRACELLULAR CHOLESTEROL TRANSPORTER 1"/>
    <property type="match status" value="1"/>
</dbReference>
<accession>A0A224YIV5</accession>
<dbReference type="GO" id="GO:0032934">
    <property type="term" value="F:sterol binding"/>
    <property type="evidence" value="ECO:0007669"/>
    <property type="project" value="TreeGrafter"/>
</dbReference>
<evidence type="ECO:0000313" key="3">
    <source>
        <dbReference type="EMBL" id="MAA15659.1"/>
    </source>
</evidence>
<name>A0A224YIV5_9ACAR</name>
<protein>
    <submittedName>
        <fullName evidence="3">Niemann-Pick C1 protein</fullName>
    </submittedName>
</protein>
<proteinExistence type="predicted"/>
<dbReference type="EMBL" id="GFPF01004513">
    <property type="protein sequence ID" value="MAA15659.1"/>
    <property type="molecule type" value="Transcribed_RNA"/>
</dbReference>
<dbReference type="PANTHER" id="PTHR45727">
    <property type="entry name" value="NPC INTRACELLULAR CHOLESTEROL TRANSPORTER 1"/>
    <property type="match status" value="1"/>
</dbReference>
<dbReference type="AlphaFoldDB" id="A0A224YIV5"/>